<organism evidence="1 2">
    <name type="scientific">Candidatus Epulonipiscium fishelsonii</name>
    <dbReference type="NCBI Taxonomy" id="77094"/>
    <lineage>
        <taxon>Bacteria</taxon>
        <taxon>Bacillati</taxon>
        <taxon>Bacillota</taxon>
        <taxon>Clostridia</taxon>
        <taxon>Lachnospirales</taxon>
        <taxon>Lachnospiraceae</taxon>
        <taxon>Candidatus Epulonipiscium</taxon>
    </lineage>
</organism>
<evidence type="ECO:0000313" key="1">
    <source>
        <dbReference type="EMBL" id="ONI45907.1"/>
    </source>
</evidence>
<keyword evidence="2" id="KW-1185">Reference proteome</keyword>
<proteinExistence type="predicted"/>
<dbReference type="EMBL" id="LJHD01000042">
    <property type="protein sequence ID" value="ONI45907.1"/>
    <property type="molecule type" value="Genomic_DNA"/>
</dbReference>
<gene>
    <name evidence="1" type="ORF">AN640_04035</name>
</gene>
<sequence length="130" mass="14943">MIKLNIADNRPIYIQIVDGIKEQIIKGILKPQEKLPSIRTMASMLTVTPNTISKAYQELEHQGIIVSAQGKGNFIAENPISKMREEKVEVIKKQLFQLCIDWQFIEGNKTNFVELVQEIFNKIEEETIND</sequence>
<dbReference type="Proteomes" id="UP000188637">
    <property type="component" value="Unassembled WGS sequence"/>
</dbReference>
<protein>
    <submittedName>
        <fullName evidence="1">Uncharacterized protein</fullName>
    </submittedName>
</protein>
<reference evidence="1" key="1">
    <citation type="submission" date="2016-08" db="EMBL/GenBank/DDBJ databases">
        <authorList>
            <person name="Ngugi D.K."/>
            <person name="Miyake S."/>
            <person name="Stingl U."/>
        </authorList>
    </citation>
    <scope>NUCLEOTIDE SEQUENCE</scope>
    <source>
        <strain evidence="1">SCG-D08WGA-EpuloA1</strain>
    </source>
</reference>
<accession>A0ACC8XJR4</accession>
<comment type="caution">
    <text evidence="1">The sequence shown here is derived from an EMBL/GenBank/DDBJ whole genome shotgun (WGS) entry which is preliminary data.</text>
</comment>
<name>A0ACC8XJR4_9FIRM</name>
<evidence type="ECO:0000313" key="2">
    <source>
        <dbReference type="Proteomes" id="UP000188637"/>
    </source>
</evidence>